<reference evidence="1 2" key="1">
    <citation type="journal article" date="2018" name="Elife">
        <title>Discovery and characterization of a prevalent human gut bacterial enzyme sufficient for the inactivation of a family of plant toxins.</title>
        <authorList>
            <person name="Koppel N."/>
            <person name="Bisanz J.E."/>
            <person name="Pandelia M.E."/>
            <person name="Turnbaugh P.J."/>
            <person name="Balskus E.P."/>
        </authorList>
    </citation>
    <scope>NUCLEOTIDE SEQUENCE [LARGE SCALE GENOMIC DNA]</scope>
    <source>
        <strain evidence="1 2">MR1 #12</strain>
    </source>
</reference>
<accession>A0A369MNM4</accession>
<protein>
    <submittedName>
        <fullName evidence="1">Uncharacterized protein</fullName>
    </submittedName>
</protein>
<organism evidence="1 2">
    <name type="scientific">Eggerthella lenta</name>
    <name type="common">Eubacterium lentum</name>
    <dbReference type="NCBI Taxonomy" id="84112"/>
    <lineage>
        <taxon>Bacteria</taxon>
        <taxon>Bacillati</taxon>
        <taxon>Actinomycetota</taxon>
        <taxon>Coriobacteriia</taxon>
        <taxon>Eggerthellales</taxon>
        <taxon>Eggerthellaceae</taxon>
        <taxon>Eggerthella</taxon>
    </lineage>
</organism>
<comment type="caution">
    <text evidence="1">The sequence shown here is derived from an EMBL/GenBank/DDBJ whole genome shotgun (WGS) entry which is preliminary data.</text>
</comment>
<evidence type="ECO:0000313" key="1">
    <source>
        <dbReference type="EMBL" id="RDB76280.1"/>
    </source>
</evidence>
<dbReference type="RefSeq" id="WP_114516592.1">
    <property type="nucleotide sequence ID" value="NZ_JAKNGC010000006.1"/>
</dbReference>
<dbReference type="AlphaFoldDB" id="A0A369MNM4"/>
<sequence>MDMRIEYANHLGETLELGPESVYHYGKHTLFDAELAYEVENGSVGPLTRDPAERELPIMVQGSDGEDGLAARERLRSVLAADASTGVPGSIGIGGWRLSVVPVAVERDRWWMDESYCEVLVRLLAERPVWTRAQEFSFVPDRSPAVVGTQLDFPYGFPYDYTPNPPLRSIDVDADGPCEWRLVVYGPATDPYVVVAGNRYAVEAEVPDGGILMADSRDWSITVRDVDGNEADAFAGRIRGKEGSGEYMWERVRPGISSVSWSNAFGWDLTVYAERDTPPCS</sequence>
<evidence type="ECO:0000313" key="2">
    <source>
        <dbReference type="Proteomes" id="UP000253752"/>
    </source>
</evidence>
<dbReference type="EMBL" id="PPTX01000022">
    <property type="protein sequence ID" value="RDB76280.1"/>
    <property type="molecule type" value="Genomic_DNA"/>
</dbReference>
<gene>
    <name evidence="1" type="ORF">C1872_12620</name>
</gene>
<proteinExistence type="predicted"/>
<dbReference type="Proteomes" id="UP000253752">
    <property type="component" value="Unassembled WGS sequence"/>
</dbReference>
<name>A0A369MNM4_EGGLN</name>